<dbReference type="EMBL" id="WUUL01000003">
    <property type="protein sequence ID" value="MXQ53343.1"/>
    <property type="molecule type" value="Genomic_DNA"/>
</dbReference>
<evidence type="ECO:0000313" key="10">
    <source>
        <dbReference type="Proteomes" id="UP000430692"/>
    </source>
</evidence>
<gene>
    <name evidence="9" type="ORF">GSM42_06280</name>
</gene>
<feature type="transmembrane region" description="Helical" evidence="7">
    <location>
        <begin position="344"/>
        <end position="363"/>
    </location>
</feature>
<dbReference type="CDD" id="cd17477">
    <property type="entry name" value="MFS_YcaD_like"/>
    <property type="match status" value="1"/>
</dbReference>
<reference evidence="9 10" key="1">
    <citation type="submission" date="2019-12" db="EMBL/GenBank/DDBJ databases">
        <title>Whole-genome analyses of novel actinobacteria.</title>
        <authorList>
            <person name="Sahin N."/>
            <person name="Saygin H."/>
        </authorList>
    </citation>
    <scope>NUCLEOTIDE SEQUENCE [LARGE SCALE GENOMIC DNA]</scope>
    <source>
        <strain evidence="9 10">KC615</strain>
    </source>
</reference>
<keyword evidence="10" id="KW-1185">Reference proteome</keyword>
<evidence type="ECO:0000256" key="7">
    <source>
        <dbReference type="SAM" id="Phobius"/>
    </source>
</evidence>
<feature type="domain" description="Major facilitator superfamily (MFS) profile" evidence="8">
    <location>
        <begin position="21"/>
        <end position="398"/>
    </location>
</feature>
<feature type="transmembrane region" description="Helical" evidence="7">
    <location>
        <begin position="55"/>
        <end position="75"/>
    </location>
</feature>
<dbReference type="AlphaFoldDB" id="A0A6I4VQI1"/>
<protein>
    <submittedName>
        <fullName evidence="9">MFS transporter</fullName>
    </submittedName>
</protein>
<feature type="transmembrane region" description="Helical" evidence="7">
    <location>
        <begin position="215"/>
        <end position="233"/>
    </location>
</feature>
<dbReference type="GO" id="GO:0005886">
    <property type="term" value="C:plasma membrane"/>
    <property type="evidence" value="ECO:0007669"/>
    <property type="project" value="UniProtKB-SubCell"/>
</dbReference>
<feature type="transmembrane region" description="Helical" evidence="7">
    <location>
        <begin position="285"/>
        <end position="304"/>
    </location>
</feature>
<feature type="transmembrane region" description="Helical" evidence="7">
    <location>
        <begin position="369"/>
        <end position="393"/>
    </location>
</feature>
<dbReference type="Pfam" id="PF07690">
    <property type="entry name" value="MFS_1"/>
    <property type="match status" value="1"/>
</dbReference>
<keyword evidence="6 7" id="KW-0472">Membrane</keyword>
<accession>A0A6I4VQI1</accession>
<feature type="transmembrane region" description="Helical" evidence="7">
    <location>
        <begin position="21"/>
        <end position="43"/>
    </location>
</feature>
<feature type="transmembrane region" description="Helical" evidence="7">
    <location>
        <begin position="87"/>
        <end position="104"/>
    </location>
</feature>
<dbReference type="InterPro" id="IPR020846">
    <property type="entry name" value="MFS_dom"/>
</dbReference>
<dbReference type="PANTHER" id="PTHR23521">
    <property type="entry name" value="TRANSPORTER MFS SUPERFAMILY"/>
    <property type="match status" value="1"/>
</dbReference>
<comment type="subcellular location">
    <subcellularLocation>
        <location evidence="1">Cell membrane</location>
        <topology evidence="1">Multi-pass membrane protein</topology>
    </subcellularLocation>
</comment>
<dbReference type="InterPro" id="IPR011701">
    <property type="entry name" value="MFS"/>
</dbReference>
<feature type="transmembrane region" description="Helical" evidence="7">
    <location>
        <begin position="253"/>
        <end position="273"/>
    </location>
</feature>
<evidence type="ECO:0000259" key="8">
    <source>
        <dbReference type="PROSITE" id="PS50850"/>
    </source>
</evidence>
<keyword evidence="3" id="KW-1003">Cell membrane</keyword>
<dbReference type="Proteomes" id="UP000430692">
    <property type="component" value="Unassembled WGS sequence"/>
</dbReference>
<name>A0A6I4VQI1_9BACL</name>
<dbReference type="InterPro" id="IPR036259">
    <property type="entry name" value="MFS_trans_sf"/>
</dbReference>
<dbReference type="PROSITE" id="PS50850">
    <property type="entry name" value="MFS"/>
    <property type="match status" value="1"/>
</dbReference>
<evidence type="ECO:0000256" key="5">
    <source>
        <dbReference type="ARBA" id="ARBA00022989"/>
    </source>
</evidence>
<dbReference type="InterPro" id="IPR047200">
    <property type="entry name" value="MFS_YcaD-like"/>
</dbReference>
<sequence>MQKVRGERMMHTPVNKWSMTRFYTFLFLVIIFGITQGFLIPVISTMLEQSHLSPSMNGLSAAMLYLGMLFSMLFYSRLITRWGYRNTILAGVFILLLTIVLFPLTKGVWWWSILRFFVGIGNNIALLSCQVWLIATVDPSQKGKRLAQFGMMYGLGFGLGPLGLNALSFGFHVPFVMITVLLVISLILALRLTKGHADFSDTKEKSSQTPASYKTAYKLGFLSMIPMLLYGFLEVALSGNFPVYGLKMGLSNAEISFLITTFIWGSLVFQMPLGMLGDKIGRKNLLRILCSTGGVGMILVPFVGDNLISLFIILGITGGLVGSLFSLGLAYMDDILPSHLLPKGSALCSMHYSIGSIIGPYIGGTLMQYMGIFSLFYFLGFALILFVTLTFVFRIHGVSTKQENIIETQFH</sequence>
<dbReference type="RefSeq" id="WP_160800693.1">
    <property type="nucleotide sequence ID" value="NZ_WUUL01000003.1"/>
</dbReference>
<keyword evidence="5 7" id="KW-1133">Transmembrane helix</keyword>
<feature type="transmembrane region" description="Helical" evidence="7">
    <location>
        <begin position="146"/>
        <end position="167"/>
    </location>
</feature>
<feature type="transmembrane region" description="Helical" evidence="7">
    <location>
        <begin position="173"/>
        <end position="194"/>
    </location>
</feature>
<dbReference type="GO" id="GO:0022857">
    <property type="term" value="F:transmembrane transporter activity"/>
    <property type="evidence" value="ECO:0007669"/>
    <property type="project" value="InterPro"/>
</dbReference>
<dbReference type="PANTHER" id="PTHR23521:SF2">
    <property type="entry name" value="TRANSPORTER MFS SUPERFAMILY"/>
    <property type="match status" value="1"/>
</dbReference>
<dbReference type="SUPFAM" id="SSF103473">
    <property type="entry name" value="MFS general substrate transporter"/>
    <property type="match status" value="1"/>
</dbReference>
<organism evidence="9 10">
    <name type="scientific">Shimazuella alba</name>
    <dbReference type="NCBI Taxonomy" id="2690964"/>
    <lineage>
        <taxon>Bacteria</taxon>
        <taxon>Bacillati</taxon>
        <taxon>Bacillota</taxon>
        <taxon>Bacilli</taxon>
        <taxon>Bacillales</taxon>
        <taxon>Thermoactinomycetaceae</taxon>
        <taxon>Shimazuella</taxon>
    </lineage>
</organism>
<evidence type="ECO:0000256" key="3">
    <source>
        <dbReference type="ARBA" id="ARBA00022475"/>
    </source>
</evidence>
<evidence type="ECO:0000313" key="9">
    <source>
        <dbReference type="EMBL" id="MXQ53343.1"/>
    </source>
</evidence>
<feature type="transmembrane region" description="Helical" evidence="7">
    <location>
        <begin position="310"/>
        <end position="332"/>
    </location>
</feature>
<proteinExistence type="predicted"/>
<evidence type="ECO:0000256" key="1">
    <source>
        <dbReference type="ARBA" id="ARBA00004651"/>
    </source>
</evidence>
<comment type="caution">
    <text evidence="9">The sequence shown here is derived from an EMBL/GenBank/DDBJ whole genome shotgun (WGS) entry which is preliminary data.</text>
</comment>
<evidence type="ECO:0000256" key="6">
    <source>
        <dbReference type="ARBA" id="ARBA00023136"/>
    </source>
</evidence>
<dbReference type="Gene3D" id="1.20.1250.20">
    <property type="entry name" value="MFS general substrate transporter like domains"/>
    <property type="match status" value="2"/>
</dbReference>
<evidence type="ECO:0000256" key="2">
    <source>
        <dbReference type="ARBA" id="ARBA00022448"/>
    </source>
</evidence>
<keyword evidence="2" id="KW-0813">Transport</keyword>
<keyword evidence="4 7" id="KW-0812">Transmembrane</keyword>
<feature type="transmembrane region" description="Helical" evidence="7">
    <location>
        <begin position="110"/>
        <end position="134"/>
    </location>
</feature>
<evidence type="ECO:0000256" key="4">
    <source>
        <dbReference type="ARBA" id="ARBA00022692"/>
    </source>
</evidence>